<name>A0A7J6LI28_PERCH</name>
<sequence length="298" mass="33406">MVFMSGCSSNGSSNTADPTTANGGDHFMAPTTAFDPDNRHGADATTPYTGSGYCSGKPAGEYCGEINGEMARILIEEHVFYFDYEPKVDLKNIPFHLEDCKEFEPDYSSEEVARVAQEFGLTTDQLQQVLTITYDLPSDSFNLDWNSKVSVTMTHDFCESDHPVAPTTFETHNRYEPDTTTPYKGGDGESCYGKPAGEYCSEINGEMAWILIEGHVFYFHYEPKVNLKNIPFHLKDCKEFEPDYSSEEVARVAQEFGLTTDQLQQVLTITYNLPSDSFHLDWKPNVSVTMAHDGCRGY</sequence>
<comment type="caution">
    <text evidence="2">The sequence shown here is derived from an EMBL/GenBank/DDBJ whole genome shotgun (WGS) entry which is preliminary data.</text>
</comment>
<dbReference type="AlphaFoldDB" id="A0A7J6LI28"/>
<feature type="region of interest" description="Disordered" evidence="1">
    <location>
        <begin position="1"/>
        <end position="24"/>
    </location>
</feature>
<evidence type="ECO:0000313" key="3">
    <source>
        <dbReference type="Proteomes" id="UP000591131"/>
    </source>
</evidence>
<dbReference type="OrthoDB" id="431582at2759"/>
<dbReference type="Proteomes" id="UP000591131">
    <property type="component" value="Unassembled WGS sequence"/>
</dbReference>
<reference evidence="2 3" key="1">
    <citation type="submission" date="2020-04" db="EMBL/GenBank/DDBJ databases">
        <title>Perkinsus chesapeaki whole genome sequence.</title>
        <authorList>
            <person name="Bogema D.R."/>
        </authorList>
    </citation>
    <scope>NUCLEOTIDE SEQUENCE [LARGE SCALE GENOMIC DNA]</scope>
    <source>
        <strain evidence="2">ATCC PRA-425</strain>
    </source>
</reference>
<keyword evidence="3" id="KW-1185">Reference proteome</keyword>
<dbReference type="EMBL" id="JAAPAO010000478">
    <property type="protein sequence ID" value="KAF4658813.1"/>
    <property type="molecule type" value="Genomic_DNA"/>
</dbReference>
<feature type="compositionally biased region" description="Polar residues" evidence="1">
    <location>
        <begin position="1"/>
        <end position="22"/>
    </location>
</feature>
<organism evidence="2 3">
    <name type="scientific">Perkinsus chesapeaki</name>
    <name type="common">Clam parasite</name>
    <name type="synonym">Perkinsus andrewsi</name>
    <dbReference type="NCBI Taxonomy" id="330153"/>
    <lineage>
        <taxon>Eukaryota</taxon>
        <taxon>Sar</taxon>
        <taxon>Alveolata</taxon>
        <taxon>Perkinsozoa</taxon>
        <taxon>Perkinsea</taxon>
        <taxon>Perkinsida</taxon>
        <taxon>Perkinsidae</taxon>
        <taxon>Perkinsus</taxon>
    </lineage>
</organism>
<accession>A0A7J6LI28</accession>
<proteinExistence type="predicted"/>
<gene>
    <name evidence="2" type="ORF">FOL47_007823</name>
</gene>
<evidence type="ECO:0000313" key="2">
    <source>
        <dbReference type="EMBL" id="KAF4658813.1"/>
    </source>
</evidence>
<protein>
    <submittedName>
        <fullName evidence="2">Uncharacterized protein</fullName>
    </submittedName>
</protein>
<evidence type="ECO:0000256" key="1">
    <source>
        <dbReference type="SAM" id="MobiDB-lite"/>
    </source>
</evidence>